<protein>
    <recommendedName>
        <fullName evidence="3">DUF2267 domain-containing protein</fullName>
    </recommendedName>
</protein>
<sequence>MIPWTYRYASRDFGSFLSDAKQRMDLVSDNSTYTAVDAVFQVFRRRLTVEQGLAFAGALPSVLCAIFIREWDVTRKPVPFSSREVMSREAQQVRKHHNLTPDNAIEATAWALRRHVDQRDLDRVLETLPLAAREYWHVDVADPAELQQRIF</sequence>
<dbReference type="Pfam" id="PF10025">
    <property type="entry name" value="DUF2267"/>
    <property type="match status" value="1"/>
</dbReference>
<accession>A0A0M6Y6D9</accession>
<dbReference type="Proteomes" id="UP000048926">
    <property type="component" value="Unassembled WGS sequence"/>
</dbReference>
<evidence type="ECO:0000313" key="2">
    <source>
        <dbReference type="Proteomes" id="UP000048926"/>
    </source>
</evidence>
<dbReference type="InterPro" id="IPR038282">
    <property type="entry name" value="DUF2267_sf"/>
</dbReference>
<dbReference type="RefSeq" id="WP_055657704.1">
    <property type="nucleotide sequence ID" value="NZ_CXST01000002.1"/>
</dbReference>
<dbReference type="AlphaFoldDB" id="A0A0M6Y6D9"/>
<dbReference type="OrthoDB" id="20942at2"/>
<organism evidence="1 2">
    <name type="scientific">Roseibium aggregatum</name>
    <dbReference type="NCBI Taxonomy" id="187304"/>
    <lineage>
        <taxon>Bacteria</taxon>
        <taxon>Pseudomonadati</taxon>
        <taxon>Pseudomonadota</taxon>
        <taxon>Alphaproteobacteria</taxon>
        <taxon>Hyphomicrobiales</taxon>
        <taxon>Stappiaceae</taxon>
        <taxon>Roseibium</taxon>
    </lineage>
</organism>
<gene>
    <name evidence="1" type="ORF">LAL4801_03304</name>
</gene>
<evidence type="ECO:0000313" key="1">
    <source>
        <dbReference type="EMBL" id="CTQ44857.1"/>
    </source>
</evidence>
<proteinExistence type="predicted"/>
<dbReference type="Gene3D" id="1.10.490.110">
    <property type="entry name" value="Uncharacterized conserved protein DUF2267"/>
    <property type="match status" value="1"/>
</dbReference>
<name>A0A0M6Y6D9_9HYPH</name>
<keyword evidence="2" id="KW-1185">Reference proteome</keyword>
<dbReference type="InterPro" id="IPR018727">
    <property type="entry name" value="DUF2267"/>
</dbReference>
<evidence type="ECO:0008006" key="3">
    <source>
        <dbReference type="Google" id="ProtNLM"/>
    </source>
</evidence>
<reference evidence="2" key="1">
    <citation type="submission" date="2015-07" db="EMBL/GenBank/DDBJ databases">
        <authorList>
            <person name="Rodrigo-Torres Lidia"/>
            <person name="Arahal R.David."/>
        </authorList>
    </citation>
    <scope>NUCLEOTIDE SEQUENCE [LARGE SCALE GENOMIC DNA]</scope>
    <source>
        <strain evidence="2">CECT 4801</strain>
    </source>
</reference>
<dbReference type="EMBL" id="CXST01000002">
    <property type="protein sequence ID" value="CTQ44857.1"/>
    <property type="molecule type" value="Genomic_DNA"/>
</dbReference>